<organism evidence="2 3">
    <name type="scientific">Pterulicium gracile</name>
    <dbReference type="NCBI Taxonomy" id="1884261"/>
    <lineage>
        <taxon>Eukaryota</taxon>
        <taxon>Fungi</taxon>
        <taxon>Dikarya</taxon>
        <taxon>Basidiomycota</taxon>
        <taxon>Agaricomycotina</taxon>
        <taxon>Agaricomycetes</taxon>
        <taxon>Agaricomycetidae</taxon>
        <taxon>Agaricales</taxon>
        <taxon>Pleurotineae</taxon>
        <taxon>Pterulaceae</taxon>
        <taxon>Pterulicium</taxon>
    </lineage>
</organism>
<dbReference type="AlphaFoldDB" id="A0A5C3Q811"/>
<keyword evidence="1" id="KW-0175">Coiled coil</keyword>
<evidence type="ECO:0000313" key="2">
    <source>
        <dbReference type="EMBL" id="TFK97189.1"/>
    </source>
</evidence>
<dbReference type="Proteomes" id="UP000305067">
    <property type="component" value="Unassembled WGS sequence"/>
</dbReference>
<evidence type="ECO:0000256" key="1">
    <source>
        <dbReference type="SAM" id="Coils"/>
    </source>
</evidence>
<proteinExistence type="predicted"/>
<keyword evidence="3" id="KW-1185">Reference proteome</keyword>
<name>A0A5C3Q811_9AGAR</name>
<sequence>MDPRFDHLKNTGAVPDSGELQSLLAQKVECKEKCKELLKQLDDLALQDQVQDKAIRAELMATKANIGYYQSFTSALRKIPPEVLSNIFLMAVPAIPTITGLKLTLAPPWTLVLVCKCWRDVWLANPTLWSNIYLDCSFTALKLPNFVRFREGGSRVYSASAGEYAGLVPDRTIQRAVSLLEVQLNRLKEVNIYVTITPCQRLDYAQPHWRILLLHMRCCASLRAPYHVVLHTPFGTLH</sequence>
<evidence type="ECO:0000313" key="3">
    <source>
        <dbReference type="Proteomes" id="UP000305067"/>
    </source>
</evidence>
<accession>A0A5C3Q811</accession>
<dbReference type="OrthoDB" id="3365698at2759"/>
<feature type="coiled-coil region" evidence="1">
    <location>
        <begin position="20"/>
        <end position="47"/>
    </location>
</feature>
<gene>
    <name evidence="2" type="ORF">BDV98DRAFT_633172</name>
</gene>
<dbReference type="EMBL" id="ML178850">
    <property type="protein sequence ID" value="TFK97189.1"/>
    <property type="molecule type" value="Genomic_DNA"/>
</dbReference>
<protein>
    <submittedName>
        <fullName evidence="2">Uncharacterized protein</fullName>
    </submittedName>
</protein>
<reference evidence="2 3" key="1">
    <citation type="journal article" date="2019" name="Nat. Ecol. Evol.">
        <title>Megaphylogeny resolves global patterns of mushroom evolution.</title>
        <authorList>
            <person name="Varga T."/>
            <person name="Krizsan K."/>
            <person name="Foldi C."/>
            <person name="Dima B."/>
            <person name="Sanchez-Garcia M."/>
            <person name="Sanchez-Ramirez S."/>
            <person name="Szollosi G.J."/>
            <person name="Szarkandi J.G."/>
            <person name="Papp V."/>
            <person name="Albert L."/>
            <person name="Andreopoulos W."/>
            <person name="Angelini C."/>
            <person name="Antonin V."/>
            <person name="Barry K.W."/>
            <person name="Bougher N.L."/>
            <person name="Buchanan P."/>
            <person name="Buyck B."/>
            <person name="Bense V."/>
            <person name="Catcheside P."/>
            <person name="Chovatia M."/>
            <person name="Cooper J."/>
            <person name="Damon W."/>
            <person name="Desjardin D."/>
            <person name="Finy P."/>
            <person name="Geml J."/>
            <person name="Haridas S."/>
            <person name="Hughes K."/>
            <person name="Justo A."/>
            <person name="Karasinski D."/>
            <person name="Kautmanova I."/>
            <person name="Kiss B."/>
            <person name="Kocsube S."/>
            <person name="Kotiranta H."/>
            <person name="LaButti K.M."/>
            <person name="Lechner B.E."/>
            <person name="Liimatainen K."/>
            <person name="Lipzen A."/>
            <person name="Lukacs Z."/>
            <person name="Mihaltcheva S."/>
            <person name="Morgado L.N."/>
            <person name="Niskanen T."/>
            <person name="Noordeloos M.E."/>
            <person name="Ohm R.A."/>
            <person name="Ortiz-Santana B."/>
            <person name="Ovrebo C."/>
            <person name="Racz N."/>
            <person name="Riley R."/>
            <person name="Savchenko A."/>
            <person name="Shiryaev A."/>
            <person name="Soop K."/>
            <person name="Spirin V."/>
            <person name="Szebenyi C."/>
            <person name="Tomsovsky M."/>
            <person name="Tulloss R.E."/>
            <person name="Uehling J."/>
            <person name="Grigoriev I.V."/>
            <person name="Vagvolgyi C."/>
            <person name="Papp T."/>
            <person name="Martin F.M."/>
            <person name="Miettinen O."/>
            <person name="Hibbett D.S."/>
            <person name="Nagy L.G."/>
        </authorList>
    </citation>
    <scope>NUCLEOTIDE SEQUENCE [LARGE SCALE GENOMIC DNA]</scope>
    <source>
        <strain evidence="2 3">CBS 309.79</strain>
    </source>
</reference>